<keyword evidence="1" id="KW-0540">Nuclease</keyword>
<evidence type="ECO:0000256" key="1">
    <source>
        <dbReference type="ARBA" id="ARBA00022759"/>
    </source>
</evidence>
<dbReference type="Pfam" id="PF23023">
    <property type="entry name" value="Anti-Pycsar_Apyc1"/>
    <property type="match status" value="1"/>
</dbReference>
<comment type="caution">
    <text evidence="2">The sequence shown here is derived from an EMBL/GenBank/DDBJ whole genome shotgun (WGS) entry which is preliminary data.</text>
</comment>
<gene>
    <name evidence="2" type="ORF">IAB70_04685</name>
</gene>
<dbReference type="PANTHER" id="PTHR46018:SF2">
    <property type="entry name" value="ZINC PHOSPHODIESTERASE ELAC PROTEIN 1"/>
    <property type="match status" value="1"/>
</dbReference>
<reference evidence="2" key="1">
    <citation type="submission" date="2020-10" db="EMBL/GenBank/DDBJ databases">
        <authorList>
            <person name="Gilroy R."/>
        </authorList>
    </citation>
    <scope>NUCLEOTIDE SEQUENCE</scope>
    <source>
        <strain evidence="2">CHK195-15760</strain>
    </source>
</reference>
<name>A0A9D1M131_9FIRM</name>
<sequence length="242" mass="28015">MKISFIGTGTMGSITRCNTSILVDDILFDIGMGTVKQIERLKIYTKSIHYLVISHFHADHFLDIPNLLIGRGIRKEIEKQLIIIGPVGVRKKTIDLMNFAHGDGNINKYEQIEEKYNIKFVELSDKEEYKTEKFNITALKLKHGECVPINGYMLEKENKTLSYACDTSFCENYYTMCNKSDYMFSDVTGLKTTEVHMGLEDYKELYKQYPNCKFYAIHRSDYDTKGIENVKFPSDGDWIEIC</sequence>
<keyword evidence="1" id="KW-0255">Endonuclease</keyword>
<evidence type="ECO:0000313" key="3">
    <source>
        <dbReference type="Proteomes" id="UP000824093"/>
    </source>
</evidence>
<protein>
    <submittedName>
        <fullName evidence="2">Ribonuclease Z</fullName>
    </submittedName>
</protein>
<dbReference type="EMBL" id="DVNH01000030">
    <property type="protein sequence ID" value="HIU51898.1"/>
    <property type="molecule type" value="Genomic_DNA"/>
</dbReference>
<accession>A0A9D1M131</accession>
<organism evidence="2 3">
    <name type="scientific">Candidatus Merdicola faecigallinarum</name>
    <dbReference type="NCBI Taxonomy" id="2840862"/>
    <lineage>
        <taxon>Bacteria</taxon>
        <taxon>Bacillati</taxon>
        <taxon>Bacillota</taxon>
        <taxon>Clostridia</taxon>
        <taxon>Candidatus Merdicola</taxon>
    </lineage>
</organism>
<dbReference type="InterPro" id="IPR036866">
    <property type="entry name" value="RibonucZ/Hydroxyglut_hydro"/>
</dbReference>
<dbReference type="Gene3D" id="3.60.15.10">
    <property type="entry name" value="Ribonuclease Z/Hydroxyacylglutathione hydrolase-like"/>
    <property type="match status" value="1"/>
</dbReference>
<dbReference type="Proteomes" id="UP000824093">
    <property type="component" value="Unassembled WGS sequence"/>
</dbReference>
<evidence type="ECO:0000313" key="2">
    <source>
        <dbReference type="EMBL" id="HIU51898.1"/>
    </source>
</evidence>
<dbReference type="AlphaFoldDB" id="A0A9D1M131"/>
<dbReference type="GO" id="GO:0042781">
    <property type="term" value="F:3'-tRNA processing endoribonuclease activity"/>
    <property type="evidence" value="ECO:0007669"/>
    <property type="project" value="TreeGrafter"/>
</dbReference>
<dbReference type="PANTHER" id="PTHR46018">
    <property type="entry name" value="ZINC PHOSPHODIESTERASE ELAC PROTEIN 1"/>
    <property type="match status" value="1"/>
</dbReference>
<dbReference type="SUPFAM" id="SSF56281">
    <property type="entry name" value="Metallo-hydrolase/oxidoreductase"/>
    <property type="match status" value="1"/>
</dbReference>
<proteinExistence type="predicted"/>
<keyword evidence="1" id="KW-0378">Hydrolase</keyword>
<reference evidence="2" key="2">
    <citation type="journal article" date="2021" name="PeerJ">
        <title>Extensive microbial diversity within the chicken gut microbiome revealed by metagenomics and culture.</title>
        <authorList>
            <person name="Gilroy R."/>
            <person name="Ravi A."/>
            <person name="Getino M."/>
            <person name="Pursley I."/>
            <person name="Horton D.L."/>
            <person name="Alikhan N.F."/>
            <person name="Baker D."/>
            <person name="Gharbi K."/>
            <person name="Hall N."/>
            <person name="Watson M."/>
            <person name="Adriaenssens E.M."/>
            <person name="Foster-Nyarko E."/>
            <person name="Jarju S."/>
            <person name="Secka A."/>
            <person name="Antonio M."/>
            <person name="Oren A."/>
            <person name="Chaudhuri R.R."/>
            <person name="La Ragione R."/>
            <person name="Hildebrand F."/>
            <person name="Pallen M.J."/>
        </authorList>
    </citation>
    <scope>NUCLEOTIDE SEQUENCE</scope>
    <source>
        <strain evidence="2">CHK195-15760</strain>
    </source>
</reference>